<keyword evidence="2" id="KW-1185">Reference proteome</keyword>
<dbReference type="STRING" id="226505.SAMN05444394_1410"/>
<dbReference type="Proteomes" id="UP000185221">
    <property type="component" value="Unassembled WGS sequence"/>
</dbReference>
<evidence type="ECO:0000313" key="1">
    <source>
        <dbReference type="EMBL" id="SIN74466.1"/>
    </source>
</evidence>
<dbReference type="OrthoDB" id="129521at2"/>
<evidence type="ECO:0008006" key="3">
    <source>
        <dbReference type="Google" id="ProtNLM"/>
    </source>
</evidence>
<dbReference type="EMBL" id="FSRC01000001">
    <property type="protein sequence ID" value="SIN74466.1"/>
    <property type="molecule type" value="Genomic_DNA"/>
</dbReference>
<sequence>MKKVIITAKVEDSAKWEEGFRTHGELFKRQTCASPIHISIQEGNEVALIFEVENLDTYMKILETEGPAAMANDGVIRETVKIFVMDKEFHL</sequence>
<evidence type="ECO:0000313" key="2">
    <source>
        <dbReference type="Proteomes" id="UP000185221"/>
    </source>
</evidence>
<dbReference type="AlphaFoldDB" id="A0A1N6DUJ7"/>
<accession>A0A1N6DUJ7</accession>
<organism evidence="1 2">
    <name type="scientific">Algoriphagus halophilus</name>
    <dbReference type="NCBI Taxonomy" id="226505"/>
    <lineage>
        <taxon>Bacteria</taxon>
        <taxon>Pseudomonadati</taxon>
        <taxon>Bacteroidota</taxon>
        <taxon>Cytophagia</taxon>
        <taxon>Cytophagales</taxon>
        <taxon>Cyclobacteriaceae</taxon>
        <taxon>Algoriphagus</taxon>
    </lineage>
</organism>
<dbReference type="RefSeq" id="WP_074224080.1">
    <property type="nucleotide sequence ID" value="NZ_FSRC01000001.1"/>
</dbReference>
<proteinExistence type="predicted"/>
<protein>
    <recommendedName>
        <fullName evidence="3">REDY-like protein HapK</fullName>
    </recommendedName>
</protein>
<reference evidence="2" key="1">
    <citation type="submission" date="2016-11" db="EMBL/GenBank/DDBJ databases">
        <authorList>
            <person name="Varghese N."/>
            <person name="Submissions S."/>
        </authorList>
    </citation>
    <scope>NUCLEOTIDE SEQUENCE [LARGE SCALE GENOMIC DNA]</scope>
    <source>
        <strain evidence="2">DSM 15292</strain>
    </source>
</reference>
<name>A0A1N6DUJ7_9BACT</name>
<gene>
    <name evidence="1" type="ORF">SAMN05444394_1410</name>
</gene>